<dbReference type="EC" id="3.5.1.44" evidence="4"/>
<keyword evidence="1 4" id="KW-0145">Chemotaxis</keyword>
<dbReference type="GO" id="GO:0005737">
    <property type="term" value="C:cytoplasm"/>
    <property type="evidence" value="ECO:0007669"/>
    <property type="project" value="UniProtKB-SubCell"/>
</dbReference>
<dbReference type="NCBIfam" id="NF001965">
    <property type="entry name" value="PRK00742.1"/>
    <property type="match status" value="1"/>
</dbReference>
<keyword evidence="4 6" id="KW-0597">Phosphoprotein</keyword>
<dbReference type="HAMAP" id="MF_00099">
    <property type="entry name" value="CheB_chemtxs"/>
    <property type="match status" value="1"/>
</dbReference>
<name>A0A6M8HV49_9PROT</name>
<evidence type="ECO:0000256" key="6">
    <source>
        <dbReference type="PROSITE-ProRule" id="PRU00169"/>
    </source>
</evidence>
<evidence type="ECO:0000313" key="10">
    <source>
        <dbReference type="Proteomes" id="UP000500767"/>
    </source>
</evidence>
<dbReference type="GO" id="GO:0032259">
    <property type="term" value="P:methylation"/>
    <property type="evidence" value="ECO:0007669"/>
    <property type="project" value="UniProtKB-KW"/>
</dbReference>
<dbReference type="InterPro" id="IPR001789">
    <property type="entry name" value="Sig_transdc_resp-reg_receiver"/>
</dbReference>
<dbReference type="Pfam" id="PF00072">
    <property type="entry name" value="Response_reg"/>
    <property type="match status" value="1"/>
</dbReference>
<evidence type="ECO:0000256" key="4">
    <source>
        <dbReference type="HAMAP-Rule" id="MF_00099"/>
    </source>
</evidence>
<dbReference type="PIRSF" id="PIRSF000876">
    <property type="entry name" value="RR_chemtxs_CheB"/>
    <property type="match status" value="1"/>
</dbReference>
<accession>A0A6M8HV49</accession>
<dbReference type="EC" id="3.1.1.61" evidence="4"/>
<feature type="active site" evidence="4 5">
    <location>
        <position position="162"/>
    </location>
</feature>
<evidence type="ECO:0000256" key="3">
    <source>
        <dbReference type="ARBA" id="ARBA00048267"/>
    </source>
</evidence>
<feature type="domain" description="CheB-type methylesterase" evidence="8">
    <location>
        <begin position="150"/>
        <end position="336"/>
    </location>
</feature>
<comment type="subcellular location">
    <subcellularLocation>
        <location evidence="4">Cytoplasm</location>
    </subcellularLocation>
</comment>
<dbReference type="Proteomes" id="UP000500767">
    <property type="component" value="Chromosome"/>
</dbReference>
<dbReference type="InterPro" id="IPR000673">
    <property type="entry name" value="Sig_transdc_resp-reg_Me-estase"/>
</dbReference>
<feature type="active site" evidence="4 5">
    <location>
        <position position="285"/>
    </location>
</feature>
<proteinExistence type="inferred from homology"/>
<evidence type="ECO:0000313" key="9">
    <source>
        <dbReference type="EMBL" id="QKE92484.1"/>
    </source>
</evidence>
<dbReference type="SMART" id="SM00448">
    <property type="entry name" value="REC"/>
    <property type="match status" value="1"/>
</dbReference>
<dbReference type="CDD" id="cd16432">
    <property type="entry name" value="CheB_Rec"/>
    <property type="match status" value="1"/>
</dbReference>
<comment type="function">
    <text evidence="4">Involved in chemotaxis. Part of a chemotaxis signal transduction system that modulates chemotaxis in response to various stimuli. Catalyzes the demethylation of specific methylglutamate residues introduced into the chemoreceptors (methyl-accepting chemotaxis proteins or MCP) by CheR. Also mediates the irreversible deamidation of specific glutamine residues to glutamic acid.</text>
</comment>
<dbReference type="PROSITE" id="PS50122">
    <property type="entry name" value="CHEB"/>
    <property type="match status" value="1"/>
</dbReference>
<evidence type="ECO:0000256" key="5">
    <source>
        <dbReference type="PROSITE-ProRule" id="PRU00050"/>
    </source>
</evidence>
<feature type="domain" description="Response regulatory" evidence="7">
    <location>
        <begin position="1"/>
        <end position="117"/>
    </location>
</feature>
<dbReference type="GO" id="GO:0000156">
    <property type="term" value="F:phosphorelay response regulator activity"/>
    <property type="evidence" value="ECO:0007669"/>
    <property type="project" value="InterPro"/>
</dbReference>
<dbReference type="PANTHER" id="PTHR42872:SF3">
    <property type="entry name" value="PROTEIN-GLUTAMATE METHYLESTERASE_PROTEIN-GLUTAMINE GLUTAMINASE 1"/>
    <property type="match status" value="1"/>
</dbReference>
<dbReference type="Gene3D" id="3.40.50.180">
    <property type="entry name" value="Methylesterase CheB, C-terminal domain"/>
    <property type="match status" value="1"/>
</dbReference>
<evidence type="ECO:0000259" key="8">
    <source>
        <dbReference type="PROSITE" id="PS50122"/>
    </source>
</evidence>
<sequence length="343" mass="36150">MVCDDSSVVRTLIIRALQVDPDIEIVASVANGAVAVATLRLIPADVIILDVEMPVMDGLTALPLLLQVDPTVRIIVASALTTAGAAIAIRAIQAGAADCLHKPMADTRDTFAADIRSRVLVLGRRRLRQRIAPSTLAAPAGPAIALRPAGRSRPLLLAIGTSTGGPQALFTLLAGLTRTLAQPIVITQHMPPFFTRSLAEHLARIGHRPCVEAEDGMRLRPNHAYVAPGDRHLLVEAIGEHLVARLAQTPQENSCRPSVDPMLRSAVMSCQGRILTVILTGMGRDGAAGARLVVEAGGTVLAQDEATSVVWGMPGAVAREGLCHAVLPLDRIAAKIDELAIRL</sequence>
<keyword evidence="4" id="KW-0963">Cytoplasm</keyword>
<dbReference type="GO" id="GO:0006935">
    <property type="term" value="P:chemotaxis"/>
    <property type="evidence" value="ECO:0007669"/>
    <property type="project" value="UniProtKB-UniRule"/>
</dbReference>
<comment type="catalytic activity">
    <reaction evidence="3 4">
        <text>[protein]-L-glutamate 5-O-methyl ester + H2O = L-glutamyl-[protein] + methanol + H(+)</text>
        <dbReference type="Rhea" id="RHEA:23236"/>
        <dbReference type="Rhea" id="RHEA-COMP:10208"/>
        <dbReference type="Rhea" id="RHEA-COMP:10311"/>
        <dbReference type="ChEBI" id="CHEBI:15377"/>
        <dbReference type="ChEBI" id="CHEBI:15378"/>
        <dbReference type="ChEBI" id="CHEBI:17790"/>
        <dbReference type="ChEBI" id="CHEBI:29973"/>
        <dbReference type="ChEBI" id="CHEBI:82795"/>
        <dbReference type="EC" id="3.1.1.61"/>
    </reaction>
</comment>
<feature type="active site" evidence="4 5">
    <location>
        <position position="189"/>
    </location>
</feature>
<evidence type="ECO:0000256" key="2">
    <source>
        <dbReference type="ARBA" id="ARBA00022801"/>
    </source>
</evidence>
<dbReference type="AlphaFoldDB" id="A0A6M8HV49"/>
<keyword evidence="9" id="KW-0808">Transferase</keyword>
<comment type="domain">
    <text evidence="4">Contains a C-terminal catalytic domain, and an N-terminal region which modulates catalytic activity.</text>
</comment>
<dbReference type="GO" id="GO:0008984">
    <property type="term" value="F:protein-glutamate methylesterase activity"/>
    <property type="evidence" value="ECO:0007669"/>
    <property type="project" value="UniProtKB-UniRule"/>
</dbReference>
<dbReference type="EMBL" id="CP053708">
    <property type="protein sequence ID" value="QKE92484.1"/>
    <property type="molecule type" value="Genomic_DNA"/>
</dbReference>
<dbReference type="InterPro" id="IPR035909">
    <property type="entry name" value="CheB_C"/>
</dbReference>
<evidence type="ECO:0000256" key="1">
    <source>
        <dbReference type="ARBA" id="ARBA00022500"/>
    </source>
</evidence>
<protein>
    <recommendedName>
        <fullName evidence="4">Protein-glutamate methylesterase/protein-glutamine glutaminase</fullName>
        <ecNumber evidence="4">3.1.1.61</ecNumber>
        <ecNumber evidence="4">3.5.1.44</ecNumber>
    </recommendedName>
</protein>
<dbReference type="Pfam" id="PF01339">
    <property type="entry name" value="CheB_methylest"/>
    <property type="match status" value="1"/>
</dbReference>
<dbReference type="InterPro" id="IPR008248">
    <property type="entry name" value="CheB-like"/>
</dbReference>
<keyword evidence="10" id="KW-1185">Reference proteome</keyword>
<dbReference type="SUPFAM" id="SSF52738">
    <property type="entry name" value="Methylesterase CheB, C-terminal domain"/>
    <property type="match status" value="1"/>
</dbReference>
<dbReference type="GO" id="GO:0050568">
    <property type="term" value="F:protein-glutamine glutaminase activity"/>
    <property type="evidence" value="ECO:0007669"/>
    <property type="project" value="UniProtKB-UniRule"/>
</dbReference>
<reference evidence="9 10" key="1">
    <citation type="journal article" date="2014" name="World J. Microbiol. Biotechnol.">
        <title>Biodiversity and physiological characteristics of Antarctic and Arctic lichens-associated bacteria.</title>
        <authorList>
            <person name="Lee Y.M."/>
            <person name="Kim E.H."/>
            <person name="Lee H.K."/>
            <person name="Hong S.G."/>
        </authorList>
    </citation>
    <scope>NUCLEOTIDE SEQUENCE [LARGE SCALE GENOMIC DNA]</scope>
    <source>
        <strain evidence="9 10">PAMC 26569</strain>
    </source>
</reference>
<dbReference type="InterPro" id="IPR011006">
    <property type="entry name" value="CheY-like_superfamily"/>
</dbReference>
<keyword evidence="2 4" id="KW-0378">Hydrolase</keyword>
<feature type="modified residue" description="4-aspartylphosphate" evidence="4 6">
    <location>
        <position position="50"/>
    </location>
</feature>
<organism evidence="9 10">
    <name type="scientific">Lichenicola cladoniae</name>
    <dbReference type="NCBI Taxonomy" id="1484109"/>
    <lineage>
        <taxon>Bacteria</taxon>
        <taxon>Pseudomonadati</taxon>
        <taxon>Pseudomonadota</taxon>
        <taxon>Alphaproteobacteria</taxon>
        <taxon>Acetobacterales</taxon>
        <taxon>Acetobacteraceae</taxon>
        <taxon>Lichenicola</taxon>
    </lineage>
</organism>
<evidence type="ECO:0000259" key="7">
    <source>
        <dbReference type="PROSITE" id="PS50110"/>
    </source>
</evidence>
<dbReference type="Gene3D" id="3.40.50.2300">
    <property type="match status" value="1"/>
</dbReference>
<comment type="similarity">
    <text evidence="4">Belongs to the CheB family.</text>
</comment>
<dbReference type="KEGG" id="lck:HN018_06535"/>
<dbReference type="PANTHER" id="PTHR42872">
    <property type="entry name" value="PROTEIN-GLUTAMATE METHYLESTERASE/PROTEIN-GLUTAMINE GLUTAMINASE"/>
    <property type="match status" value="1"/>
</dbReference>
<dbReference type="PROSITE" id="PS50110">
    <property type="entry name" value="RESPONSE_REGULATORY"/>
    <property type="match status" value="1"/>
</dbReference>
<comment type="catalytic activity">
    <reaction evidence="4">
        <text>L-glutaminyl-[protein] + H2O = L-glutamyl-[protein] + NH4(+)</text>
        <dbReference type="Rhea" id="RHEA:16441"/>
        <dbReference type="Rhea" id="RHEA-COMP:10207"/>
        <dbReference type="Rhea" id="RHEA-COMP:10208"/>
        <dbReference type="ChEBI" id="CHEBI:15377"/>
        <dbReference type="ChEBI" id="CHEBI:28938"/>
        <dbReference type="ChEBI" id="CHEBI:29973"/>
        <dbReference type="ChEBI" id="CHEBI:30011"/>
        <dbReference type="EC" id="3.5.1.44"/>
    </reaction>
</comment>
<keyword evidence="9" id="KW-0489">Methyltransferase</keyword>
<dbReference type="GO" id="GO:0008168">
    <property type="term" value="F:methyltransferase activity"/>
    <property type="evidence" value="ECO:0007669"/>
    <property type="project" value="UniProtKB-KW"/>
</dbReference>
<gene>
    <name evidence="4 9" type="primary">cheB</name>
    <name evidence="9" type="ORF">HN018_06535</name>
</gene>
<dbReference type="CDD" id="cd17541">
    <property type="entry name" value="REC_CheB-like"/>
    <property type="match status" value="1"/>
</dbReference>
<dbReference type="SUPFAM" id="SSF52172">
    <property type="entry name" value="CheY-like"/>
    <property type="match status" value="1"/>
</dbReference>
<comment type="PTM">
    <text evidence="4">Phosphorylated by CheA. Phosphorylation of the N-terminal regulatory domain activates the methylesterase activity.</text>
</comment>